<gene>
    <name evidence="1" type="ORF">FCALED_LOCUS14275</name>
</gene>
<feature type="non-terminal residue" evidence="1">
    <location>
        <position position="1"/>
    </location>
</feature>
<protein>
    <submittedName>
        <fullName evidence="1">4281_t:CDS:1</fullName>
    </submittedName>
</protein>
<sequence>NTNTIEVNSFVKSLTKNANKEKIKADETANLPLKENIINIDDLLNISENIIDNTFITFAAPILNAKK</sequence>
<dbReference type="AlphaFoldDB" id="A0A9N9NBF3"/>
<organism evidence="1 2">
    <name type="scientific">Funneliformis caledonium</name>
    <dbReference type="NCBI Taxonomy" id="1117310"/>
    <lineage>
        <taxon>Eukaryota</taxon>
        <taxon>Fungi</taxon>
        <taxon>Fungi incertae sedis</taxon>
        <taxon>Mucoromycota</taxon>
        <taxon>Glomeromycotina</taxon>
        <taxon>Glomeromycetes</taxon>
        <taxon>Glomerales</taxon>
        <taxon>Glomeraceae</taxon>
        <taxon>Funneliformis</taxon>
    </lineage>
</organism>
<comment type="caution">
    <text evidence="1">The sequence shown here is derived from an EMBL/GenBank/DDBJ whole genome shotgun (WGS) entry which is preliminary data.</text>
</comment>
<proteinExistence type="predicted"/>
<accession>A0A9N9NBF3</accession>
<dbReference type="Proteomes" id="UP000789570">
    <property type="component" value="Unassembled WGS sequence"/>
</dbReference>
<reference evidence="1" key="1">
    <citation type="submission" date="2021-06" db="EMBL/GenBank/DDBJ databases">
        <authorList>
            <person name="Kallberg Y."/>
            <person name="Tangrot J."/>
            <person name="Rosling A."/>
        </authorList>
    </citation>
    <scope>NUCLEOTIDE SEQUENCE</scope>
    <source>
        <strain evidence="1">UK204</strain>
    </source>
</reference>
<evidence type="ECO:0000313" key="2">
    <source>
        <dbReference type="Proteomes" id="UP000789570"/>
    </source>
</evidence>
<dbReference type="EMBL" id="CAJVPQ010009848">
    <property type="protein sequence ID" value="CAG8718421.1"/>
    <property type="molecule type" value="Genomic_DNA"/>
</dbReference>
<keyword evidence="2" id="KW-1185">Reference proteome</keyword>
<name>A0A9N9NBF3_9GLOM</name>
<evidence type="ECO:0000313" key="1">
    <source>
        <dbReference type="EMBL" id="CAG8718421.1"/>
    </source>
</evidence>